<organism evidence="1 2">
    <name type="scientific">Phocaeicola vulgatus</name>
    <name type="common">Bacteroides vulgatus</name>
    <dbReference type="NCBI Taxonomy" id="821"/>
    <lineage>
        <taxon>Bacteria</taxon>
        <taxon>Pseudomonadati</taxon>
        <taxon>Bacteroidota</taxon>
        <taxon>Bacteroidia</taxon>
        <taxon>Bacteroidales</taxon>
        <taxon>Bacteroidaceae</taxon>
        <taxon>Phocaeicola</taxon>
    </lineage>
</organism>
<name>A0A3E4JHD3_PHOVU</name>
<comment type="caution">
    <text evidence="1">The sequence shown here is derived from an EMBL/GenBank/DDBJ whole genome shotgun (WGS) entry which is preliminary data.</text>
</comment>
<dbReference type="GO" id="GO:0004519">
    <property type="term" value="F:endonuclease activity"/>
    <property type="evidence" value="ECO:0007669"/>
    <property type="project" value="UniProtKB-KW"/>
</dbReference>
<accession>A0A3E4JHD3</accession>
<keyword evidence="1" id="KW-0540">Nuclease</keyword>
<protein>
    <submittedName>
        <fullName evidence="1">Restriction endonuclease subunit S</fullName>
    </submittedName>
</protein>
<proteinExistence type="predicted"/>
<gene>
    <name evidence="1" type="ORF">DXD46_15905</name>
</gene>
<reference evidence="1 2" key="1">
    <citation type="submission" date="2018-08" db="EMBL/GenBank/DDBJ databases">
        <title>A genome reference for cultivated species of the human gut microbiota.</title>
        <authorList>
            <person name="Zou Y."/>
            <person name="Xue W."/>
            <person name="Luo G."/>
        </authorList>
    </citation>
    <scope>NUCLEOTIDE SEQUENCE [LARGE SCALE GENOMIC DNA]</scope>
    <source>
        <strain evidence="1 2">TM05-16</strain>
    </source>
</reference>
<sequence>MNGKQLKNSILQWAIQGKLVPQDPNDEPASVLLERIRAEKARLVKEKKIKKDKNESIIYRGDDNSYYEKFLTTGEVKCIDE</sequence>
<dbReference type="EMBL" id="QSPP01000061">
    <property type="protein sequence ID" value="RGJ83100.1"/>
    <property type="molecule type" value="Genomic_DNA"/>
</dbReference>
<evidence type="ECO:0000313" key="1">
    <source>
        <dbReference type="EMBL" id="RGJ83100.1"/>
    </source>
</evidence>
<evidence type="ECO:0000313" key="2">
    <source>
        <dbReference type="Proteomes" id="UP000260640"/>
    </source>
</evidence>
<dbReference type="Proteomes" id="UP000260640">
    <property type="component" value="Unassembled WGS sequence"/>
</dbReference>
<keyword evidence="1" id="KW-0255">Endonuclease</keyword>
<feature type="non-terminal residue" evidence="1">
    <location>
        <position position="81"/>
    </location>
</feature>
<keyword evidence="1" id="KW-0378">Hydrolase</keyword>
<dbReference type="AlphaFoldDB" id="A0A3E4JHD3"/>